<evidence type="ECO:0000313" key="2">
    <source>
        <dbReference type="EMBL" id="EXU81723.1"/>
    </source>
</evidence>
<proteinExistence type="predicted"/>
<accession>A0A014NQH4</accession>
<dbReference type="SUPFAM" id="SSF52821">
    <property type="entry name" value="Rhodanese/Cell cycle control phosphatase"/>
    <property type="match status" value="1"/>
</dbReference>
<dbReference type="RefSeq" id="WP_042419755.1">
    <property type="nucleotide sequence ID" value="NZ_JBOK01000001.1"/>
</dbReference>
<dbReference type="PANTHER" id="PTHR43031:SF17">
    <property type="entry name" value="SULFURTRANSFERASE YTWF-RELATED"/>
    <property type="match status" value="1"/>
</dbReference>
<dbReference type="GO" id="GO:0016740">
    <property type="term" value="F:transferase activity"/>
    <property type="evidence" value="ECO:0007669"/>
    <property type="project" value="UniProtKB-KW"/>
</dbReference>
<keyword evidence="3" id="KW-1185">Reference proteome</keyword>
<evidence type="ECO:0000259" key="1">
    <source>
        <dbReference type="PROSITE" id="PS50206"/>
    </source>
</evidence>
<dbReference type="Gene3D" id="3.40.250.10">
    <property type="entry name" value="Rhodanese-like domain"/>
    <property type="match status" value="1"/>
</dbReference>
<dbReference type="Proteomes" id="UP000020766">
    <property type="component" value="Unassembled WGS sequence"/>
</dbReference>
<name>A0A014NQH4_9BURK</name>
<sequence>MFYQVRPALLDAWLGQFNGDAAKPVVLDVREKWECQVASVAPSDQFELLCIPMGEITSRLNELDPDRPIACLCHHGARSMSVAAYLAREGFESVANITGGIAAWAVERDPSVPQY</sequence>
<dbReference type="SMART" id="SM00450">
    <property type="entry name" value="RHOD"/>
    <property type="match status" value="1"/>
</dbReference>
<dbReference type="AlphaFoldDB" id="A0A014NQH4"/>
<dbReference type="PROSITE" id="PS50206">
    <property type="entry name" value="RHODANESE_3"/>
    <property type="match status" value="1"/>
</dbReference>
<dbReference type="STRING" id="225991.MA05_10280"/>
<reference evidence="2 3" key="1">
    <citation type="submission" date="2014-01" db="EMBL/GenBank/DDBJ databases">
        <title>Interspecies Systems Biology Uncovers Metabolites Affecting C. elegans Gene Expression and Life History Traits.</title>
        <authorList>
            <person name="Watson E."/>
            <person name="Macneil L.T."/>
            <person name="Ritter A.D."/>
            <person name="Yilmaz L.S."/>
            <person name="Rosebrock A.P."/>
            <person name="Caudy A.A."/>
            <person name="Walhout A.J."/>
        </authorList>
    </citation>
    <scope>NUCLEOTIDE SEQUENCE [LARGE SCALE GENOMIC DNA]</scope>
    <source>
        <strain evidence="2 3">DA1877</strain>
    </source>
</reference>
<evidence type="ECO:0000313" key="3">
    <source>
        <dbReference type="Proteomes" id="UP000020766"/>
    </source>
</evidence>
<dbReference type="Pfam" id="PF00581">
    <property type="entry name" value="Rhodanese"/>
    <property type="match status" value="1"/>
</dbReference>
<dbReference type="InterPro" id="IPR036873">
    <property type="entry name" value="Rhodanese-like_dom_sf"/>
</dbReference>
<dbReference type="PATRIC" id="fig|1457173.3.peg.46"/>
<comment type="caution">
    <text evidence="2">The sequence shown here is derived from an EMBL/GenBank/DDBJ whole genome shotgun (WGS) entry which is preliminary data.</text>
</comment>
<dbReference type="InterPro" id="IPR050229">
    <property type="entry name" value="GlpE_sulfurtransferase"/>
</dbReference>
<dbReference type="PANTHER" id="PTHR43031">
    <property type="entry name" value="FAD-DEPENDENT OXIDOREDUCTASE"/>
    <property type="match status" value="1"/>
</dbReference>
<feature type="domain" description="Rhodanese" evidence="1">
    <location>
        <begin position="20"/>
        <end position="113"/>
    </location>
</feature>
<gene>
    <name evidence="2" type="ORF">AX13_00250</name>
</gene>
<organism evidence="2 3">
    <name type="scientific">Comamonas aquatica DA1877</name>
    <dbReference type="NCBI Taxonomy" id="1457173"/>
    <lineage>
        <taxon>Bacteria</taxon>
        <taxon>Pseudomonadati</taxon>
        <taxon>Pseudomonadota</taxon>
        <taxon>Betaproteobacteria</taxon>
        <taxon>Burkholderiales</taxon>
        <taxon>Comamonadaceae</taxon>
        <taxon>Comamonas</taxon>
    </lineage>
</organism>
<dbReference type="EMBL" id="JBOK01000001">
    <property type="protein sequence ID" value="EXU81723.1"/>
    <property type="molecule type" value="Genomic_DNA"/>
</dbReference>
<protein>
    <submittedName>
        <fullName evidence="2">Sulfurtransferase</fullName>
    </submittedName>
</protein>
<keyword evidence="2" id="KW-0808">Transferase</keyword>
<dbReference type="InterPro" id="IPR001763">
    <property type="entry name" value="Rhodanese-like_dom"/>
</dbReference>